<evidence type="ECO:0000313" key="4">
    <source>
        <dbReference type="EMBL" id="MFC5140575.1"/>
    </source>
</evidence>
<evidence type="ECO:0000313" key="5">
    <source>
        <dbReference type="Proteomes" id="UP001596175"/>
    </source>
</evidence>
<keyword evidence="5" id="KW-1185">Reference proteome</keyword>
<feature type="region of interest" description="Disordered" evidence="1">
    <location>
        <begin position="234"/>
        <end position="343"/>
    </location>
</feature>
<feature type="compositionally biased region" description="Low complexity" evidence="1">
    <location>
        <begin position="290"/>
        <end position="302"/>
    </location>
</feature>
<evidence type="ECO:0000256" key="2">
    <source>
        <dbReference type="SAM" id="Phobius"/>
    </source>
</evidence>
<dbReference type="EMBL" id="JBHSKG010000011">
    <property type="protein sequence ID" value="MFC5140575.1"/>
    <property type="molecule type" value="Genomic_DNA"/>
</dbReference>
<sequence length="415" mass="41906">MPPPVAAQAPPPPPRRASRGPLVAIVVLAMLVAALGGVVIARELDAPTDVALEPVATAGANPFMESVGTDVPDVRPVADTSGSYAGTTPGLYGGSGSNAVCDRARLSRFLGEHPDRAAGWASVLGLRDGSAATVSSYVDGLTSVVLRSDTYVTNHGWAGGEVTSWPAVLQAGTAVLVDRYGNLVTRCACGNPLTAPQSFNTVAYVGPRWQSFTSTSITVVTHQTTRVTNNFTIIDVHTGRGHDRPQGSDGEDDTENDTVQAVVPEGSDEAGGPTSERSVDPLVARDATDPETSGSTTTSPTDAQRRSAPDAVAPGLVPGTTTSTPSSSTTTSATSSASAPSGDYTAQGCRFATGTLTFASAGTYTSDAGDTGSWAMQGGDLVVTPGSGGSPVTFTGSPSTWISPSGSCSLTAVAS</sequence>
<feature type="domain" description="DUF6777" evidence="3">
    <location>
        <begin position="84"/>
        <end position="247"/>
    </location>
</feature>
<gene>
    <name evidence="4" type="ORF">ACFPK1_20225</name>
</gene>
<evidence type="ECO:0000259" key="3">
    <source>
        <dbReference type="Pfam" id="PF20568"/>
    </source>
</evidence>
<proteinExistence type="predicted"/>
<comment type="caution">
    <text evidence="4">The sequence shown here is derived from an EMBL/GenBank/DDBJ whole genome shotgun (WGS) entry which is preliminary data.</text>
</comment>
<accession>A0ABV9ZHC3</accession>
<protein>
    <submittedName>
        <fullName evidence="4">DUF6777 domain-containing protein</fullName>
    </submittedName>
</protein>
<keyword evidence="2" id="KW-1133">Transmembrane helix</keyword>
<feature type="transmembrane region" description="Helical" evidence="2">
    <location>
        <begin position="21"/>
        <end position="41"/>
    </location>
</feature>
<dbReference type="InterPro" id="IPR046704">
    <property type="entry name" value="DUF6777"/>
</dbReference>
<dbReference type="RefSeq" id="WP_378022846.1">
    <property type="nucleotide sequence ID" value="NZ_JBHSKG010000011.1"/>
</dbReference>
<organism evidence="4 5">
    <name type="scientific">Actinomycetospora rhizophila</name>
    <dbReference type="NCBI Taxonomy" id="1416876"/>
    <lineage>
        <taxon>Bacteria</taxon>
        <taxon>Bacillati</taxon>
        <taxon>Actinomycetota</taxon>
        <taxon>Actinomycetes</taxon>
        <taxon>Pseudonocardiales</taxon>
        <taxon>Pseudonocardiaceae</taxon>
        <taxon>Actinomycetospora</taxon>
    </lineage>
</organism>
<feature type="compositionally biased region" description="Basic and acidic residues" evidence="1">
    <location>
        <begin position="237"/>
        <end position="246"/>
    </location>
</feature>
<dbReference type="Proteomes" id="UP001596175">
    <property type="component" value="Unassembled WGS sequence"/>
</dbReference>
<keyword evidence="2" id="KW-0812">Transmembrane</keyword>
<feature type="compositionally biased region" description="Low complexity" evidence="1">
    <location>
        <begin position="320"/>
        <end position="341"/>
    </location>
</feature>
<keyword evidence="2" id="KW-0472">Membrane</keyword>
<name>A0ABV9ZHC3_9PSEU</name>
<evidence type="ECO:0000256" key="1">
    <source>
        <dbReference type="SAM" id="MobiDB-lite"/>
    </source>
</evidence>
<dbReference type="Pfam" id="PF20568">
    <property type="entry name" value="DUF6777"/>
    <property type="match status" value="1"/>
</dbReference>
<reference evidence="5" key="1">
    <citation type="journal article" date="2019" name="Int. J. Syst. Evol. Microbiol.">
        <title>The Global Catalogue of Microorganisms (GCM) 10K type strain sequencing project: providing services to taxonomists for standard genome sequencing and annotation.</title>
        <authorList>
            <consortium name="The Broad Institute Genomics Platform"/>
            <consortium name="The Broad Institute Genome Sequencing Center for Infectious Disease"/>
            <person name="Wu L."/>
            <person name="Ma J."/>
        </authorList>
    </citation>
    <scope>NUCLEOTIDE SEQUENCE [LARGE SCALE GENOMIC DNA]</scope>
    <source>
        <strain evidence="5">XZYJ18</strain>
    </source>
</reference>